<organism evidence="4 5">
    <name type="scientific">Xenopus laevis</name>
    <name type="common">African clawed frog</name>
    <dbReference type="NCBI Taxonomy" id="8355"/>
    <lineage>
        <taxon>Eukaryota</taxon>
        <taxon>Metazoa</taxon>
        <taxon>Chordata</taxon>
        <taxon>Craniata</taxon>
        <taxon>Vertebrata</taxon>
        <taxon>Euteleostomi</taxon>
        <taxon>Amphibia</taxon>
        <taxon>Batrachia</taxon>
        <taxon>Anura</taxon>
        <taxon>Pipoidea</taxon>
        <taxon>Pipidae</taxon>
        <taxon>Xenopodinae</taxon>
        <taxon>Xenopus</taxon>
        <taxon>Xenopus</taxon>
    </lineage>
</organism>
<dbReference type="Proteomes" id="UP000694892">
    <property type="component" value="Chromosome 7L"/>
</dbReference>
<dbReference type="GO" id="GO:0005576">
    <property type="term" value="C:extracellular region"/>
    <property type="evidence" value="ECO:0007669"/>
    <property type="project" value="UniProtKB-SubCell"/>
</dbReference>
<dbReference type="SUPFAM" id="SSF57302">
    <property type="entry name" value="Snake toxin-like"/>
    <property type="match status" value="1"/>
</dbReference>
<keyword evidence="2" id="KW-0964">Secreted</keyword>
<evidence type="ECO:0000256" key="2">
    <source>
        <dbReference type="ARBA" id="ARBA00022525"/>
    </source>
</evidence>
<dbReference type="AlphaFoldDB" id="A0A974HCT2"/>
<proteinExistence type="predicted"/>
<dbReference type="CDD" id="cd23572">
    <property type="entry name" value="TFP_LU_ECD_PINLYP_rpt2"/>
    <property type="match status" value="1"/>
</dbReference>
<protein>
    <recommendedName>
        <fullName evidence="6">UPAR/Ly6 domain-containing protein</fullName>
    </recommendedName>
</protein>
<name>A0A974HCT2_XENLA</name>
<dbReference type="PANTHER" id="PTHR20914">
    <property type="entry name" value="LY6/PLAUR DOMAIN-CONTAINING PROTEIN 8"/>
    <property type="match status" value="1"/>
</dbReference>
<accession>A0A974HCT2</accession>
<evidence type="ECO:0000256" key="1">
    <source>
        <dbReference type="ARBA" id="ARBA00004613"/>
    </source>
</evidence>
<evidence type="ECO:0000256" key="3">
    <source>
        <dbReference type="SAM" id="SignalP"/>
    </source>
</evidence>
<evidence type="ECO:0008006" key="6">
    <source>
        <dbReference type="Google" id="ProtNLM"/>
    </source>
</evidence>
<evidence type="ECO:0000313" key="4">
    <source>
        <dbReference type="EMBL" id="OCT73264.1"/>
    </source>
</evidence>
<comment type="subcellular location">
    <subcellularLocation>
        <location evidence="1">Secreted</location>
    </subcellularLocation>
</comment>
<keyword evidence="3" id="KW-0732">Signal</keyword>
<reference evidence="5" key="1">
    <citation type="journal article" date="2016" name="Nature">
        <title>Genome evolution in the allotetraploid frog Xenopus laevis.</title>
        <authorList>
            <person name="Session A.M."/>
            <person name="Uno Y."/>
            <person name="Kwon T."/>
            <person name="Chapman J.A."/>
            <person name="Toyoda A."/>
            <person name="Takahashi S."/>
            <person name="Fukui A."/>
            <person name="Hikosaka A."/>
            <person name="Suzuki A."/>
            <person name="Kondo M."/>
            <person name="van Heeringen S.J."/>
            <person name="Quigley I."/>
            <person name="Heinz S."/>
            <person name="Ogino H."/>
            <person name="Ochi H."/>
            <person name="Hellsten U."/>
            <person name="Lyons J.B."/>
            <person name="Simakov O."/>
            <person name="Putnam N."/>
            <person name="Stites J."/>
            <person name="Kuroki Y."/>
            <person name="Tanaka T."/>
            <person name="Michiue T."/>
            <person name="Watanabe M."/>
            <person name="Bogdanovic O."/>
            <person name="Lister R."/>
            <person name="Georgiou G."/>
            <person name="Paranjpe S.S."/>
            <person name="van Kruijsbergen I."/>
            <person name="Shu S."/>
            <person name="Carlson J."/>
            <person name="Kinoshita T."/>
            <person name="Ohta Y."/>
            <person name="Mawaribuchi S."/>
            <person name="Jenkins J."/>
            <person name="Grimwood J."/>
            <person name="Schmutz J."/>
            <person name="Mitros T."/>
            <person name="Mozaffari S.V."/>
            <person name="Suzuki Y."/>
            <person name="Haramoto Y."/>
            <person name="Yamamoto T.S."/>
            <person name="Takagi C."/>
            <person name="Heald R."/>
            <person name="Miller K."/>
            <person name="Haudenschild C."/>
            <person name="Kitzman J."/>
            <person name="Nakayama T."/>
            <person name="Izutsu Y."/>
            <person name="Robert J."/>
            <person name="Fortriede J."/>
            <person name="Burns K."/>
            <person name="Lotay V."/>
            <person name="Karimi K."/>
            <person name="Yasuoka Y."/>
            <person name="Dichmann D.S."/>
            <person name="Flajnik M.F."/>
            <person name="Houston D.W."/>
            <person name="Shendure J."/>
            <person name="DuPasquier L."/>
            <person name="Vize P.D."/>
            <person name="Zorn A.M."/>
            <person name="Ito M."/>
            <person name="Marcotte E.M."/>
            <person name="Wallingford J.B."/>
            <person name="Ito Y."/>
            <person name="Asashima M."/>
            <person name="Ueno N."/>
            <person name="Matsuda Y."/>
            <person name="Veenstra G.J."/>
            <person name="Fujiyama A."/>
            <person name="Harland R.M."/>
            <person name="Taira M."/>
            <person name="Rokhsar D.S."/>
        </authorList>
    </citation>
    <scope>NUCLEOTIDE SEQUENCE [LARGE SCALE GENOMIC DNA]</scope>
    <source>
        <strain evidence="5">J</strain>
    </source>
</reference>
<dbReference type="OMA" id="NITTVEC"/>
<dbReference type="PANTHER" id="PTHR20914:SF31">
    <property type="entry name" value="PHOSPHOLIPASE A2 INHIBITOR AND LY6_PLAUR DOMAIN-CONTAINING PROTEIN"/>
    <property type="match status" value="1"/>
</dbReference>
<feature type="chain" id="PRO_5036710652" description="UPAR/Ly6 domain-containing protein" evidence="3">
    <location>
        <begin position="21"/>
        <end position="206"/>
    </location>
</feature>
<evidence type="ECO:0000313" key="5">
    <source>
        <dbReference type="Proteomes" id="UP000694892"/>
    </source>
</evidence>
<dbReference type="InterPro" id="IPR045860">
    <property type="entry name" value="Snake_toxin-like_sf"/>
</dbReference>
<gene>
    <name evidence="4" type="ORF">XELAEV_18036244mg</name>
</gene>
<dbReference type="Gene3D" id="2.10.60.10">
    <property type="entry name" value="CD59"/>
    <property type="match status" value="2"/>
</dbReference>
<feature type="signal peptide" evidence="3">
    <location>
        <begin position="1"/>
        <end position="20"/>
    </location>
</feature>
<sequence>MRTFLTSVCIFCVFITAGNCLLCTECNNQTSSSCEGSLVTCESCLTVITDVQIQNGNSSSPTIFKSCNMNPEMCNISYHVSTTTTHMGLTSSCCDTEFCNNATMHTPSQNTTENGMECPSCFEMNANFCEANDMVRCTGSENKCISFYGKMSESDQGDCIQFALQGCATENICYSSDIPLIPVTRLCEASTTQCFDGFNGVPIALD</sequence>
<dbReference type="EMBL" id="CM004478">
    <property type="protein sequence ID" value="OCT73264.1"/>
    <property type="molecule type" value="Genomic_DNA"/>
</dbReference>
<dbReference type="InterPro" id="IPR050918">
    <property type="entry name" value="CNF-like_PLA2_Inhibitor"/>
</dbReference>